<dbReference type="GO" id="GO:0004521">
    <property type="term" value="F:RNA endonuclease activity"/>
    <property type="evidence" value="ECO:0007669"/>
    <property type="project" value="InterPro"/>
</dbReference>
<evidence type="ECO:0000313" key="10">
    <source>
        <dbReference type="EMBL" id="RAL26735.1"/>
    </source>
</evidence>
<dbReference type="CDD" id="cd09638">
    <property type="entry name" value="Cas2_I_II_III"/>
    <property type="match status" value="1"/>
</dbReference>
<keyword evidence="4 9" id="KW-0479">Metal-binding</keyword>
<evidence type="ECO:0000256" key="2">
    <source>
        <dbReference type="ARBA" id="ARBA00009959"/>
    </source>
</evidence>
<dbReference type="HAMAP" id="MF_01471">
    <property type="entry name" value="Cas2"/>
    <property type="match status" value="1"/>
</dbReference>
<evidence type="ECO:0000256" key="9">
    <source>
        <dbReference type="HAMAP-Rule" id="MF_01471"/>
    </source>
</evidence>
<reference evidence="10 11" key="2">
    <citation type="submission" date="2018-06" db="EMBL/GenBank/DDBJ databases">
        <authorList>
            <person name="Zhirakovskaya E."/>
        </authorList>
    </citation>
    <scope>NUCLEOTIDE SEQUENCE [LARGE SCALE GENOMIC DNA]</scope>
    <source>
        <strain evidence="10 11">FBKL4.011</strain>
    </source>
</reference>
<dbReference type="Proteomes" id="UP000251213">
    <property type="component" value="Unassembled WGS sequence"/>
</dbReference>
<gene>
    <name evidence="9 10" type="primary">cas2</name>
    <name evidence="10" type="ORF">DL897_01400</name>
</gene>
<keyword evidence="6 9" id="KW-0378">Hydrolase</keyword>
<comment type="caution">
    <text evidence="10">The sequence shown here is derived from an EMBL/GenBank/DDBJ whole genome shotgun (WGS) entry which is preliminary data.</text>
</comment>
<reference evidence="10 11" key="1">
    <citation type="submission" date="2018-06" db="EMBL/GenBank/DDBJ databases">
        <title>Thermoflavimicrobium daqus sp. nov., a thermophilic microbe isolated from Moutai-flavour Daqu.</title>
        <authorList>
            <person name="Wang X."/>
            <person name="Zhou H."/>
        </authorList>
    </citation>
    <scope>NUCLEOTIDE SEQUENCE [LARGE SCALE GENOMIC DNA]</scope>
    <source>
        <strain evidence="10 11">FBKL4.011</strain>
    </source>
</reference>
<keyword evidence="11" id="KW-1185">Reference proteome</keyword>
<keyword evidence="5 9" id="KW-0255">Endonuclease</keyword>
<dbReference type="AlphaFoldDB" id="A0A364K8V9"/>
<protein>
    <recommendedName>
        <fullName evidence="9">CRISPR-associated endoribonuclease Cas2</fullName>
        <ecNumber evidence="9">3.1.-.-</ecNumber>
    </recommendedName>
</protein>
<keyword evidence="8 9" id="KW-0051">Antiviral defense</keyword>
<keyword evidence="7 9" id="KW-0460">Magnesium</keyword>
<evidence type="ECO:0000313" key="11">
    <source>
        <dbReference type="Proteomes" id="UP000251213"/>
    </source>
</evidence>
<comment type="cofactor">
    <cofactor evidence="1 9">
        <name>Mg(2+)</name>
        <dbReference type="ChEBI" id="CHEBI:18420"/>
    </cofactor>
</comment>
<evidence type="ECO:0000256" key="8">
    <source>
        <dbReference type="ARBA" id="ARBA00023118"/>
    </source>
</evidence>
<accession>A0A364K8V9</accession>
<dbReference type="EC" id="3.1.-.-" evidence="9"/>
<dbReference type="NCBIfam" id="TIGR01573">
    <property type="entry name" value="cas2"/>
    <property type="match status" value="1"/>
</dbReference>
<feature type="binding site" evidence="9">
    <location>
        <position position="8"/>
    </location>
    <ligand>
        <name>Mg(2+)</name>
        <dbReference type="ChEBI" id="CHEBI:18420"/>
        <note>catalytic</note>
    </ligand>
</feature>
<dbReference type="EMBL" id="QJKK01000001">
    <property type="protein sequence ID" value="RAL26735.1"/>
    <property type="molecule type" value="Genomic_DNA"/>
</dbReference>
<dbReference type="GO" id="GO:0051607">
    <property type="term" value="P:defense response to virus"/>
    <property type="evidence" value="ECO:0007669"/>
    <property type="project" value="UniProtKB-UniRule"/>
</dbReference>
<dbReference type="Pfam" id="PF09827">
    <property type="entry name" value="CRISPR_Cas2"/>
    <property type="match status" value="1"/>
</dbReference>
<dbReference type="InterPro" id="IPR019199">
    <property type="entry name" value="Virulence_VapD/CRISPR_Cas2"/>
</dbReference>
<dbReference type="RefSeq" id="WP_113657340.1">
    <property type="nucleotide sequence ID" value="NZ_KZ845663.1"/>
</dbReference>
<dbReference type="InterPro" id="IPR021127">
    <property type="entry name" value="CRISPR_associated_Cas2"/>
</dbReference>
<dbReference type="SUPFAM" id="SSF143430">
    <property type="entry name" value="TTP0101/SSO1404-like"/>
    <property type="match status" value="1"/>
</dbReference>
<evidence type="ECO:0000256" key="3">
    <source>
        <dbReference type="ARBA" id="ARBA00022722"/>
    </source>
</evidence>
<proteinExistence type="inferred from homology"/>
<dbReference type="GO" id="GO:0043571">
    <property type="term" value="P:maintenance of CRISPR repeat elements"/>
    <property type="evidence" value="ECO:0007669"/>
    <property type="project" value="UniProtKB-UniRule"/>
</dbReference>
<evidence type="ECO:0000256" key="4">
    <source>
        <dbReference type="ARBA" id="ARBA00022723"/>
    </source>
</evidence>
<dbReference type="GO" id="GO:0016787">
    <property type="term" value="F:hydrolase activity"/>
    <property type="evidence" value="ECO:0007669"/>
    <property type="project" value="UniProtKB-KW"/>
</dbReference>
<dbReference type="GO" id="GO:0046872">
    <property type="term" value="F:metal ion binding"/>
    <property type="evidence" value="ECO:0007669"/>
    <property type="project" value="UniProtKB-UniRule"/>
</dbReference>
<evidence type="ECO:0000256" key="6">
    <source>
        <dbReference type="ARBA" id="ARBA00022801"/>
    </source>
</evidence>
<dbReference type="OrthoDB" id="9791737at2"/>
<name>A0A364K8V9_9BACL</name>
<keyword evidence="3 9" id="KW-0540">Nuclease</keyword>
<sequence length="102" mass="11998">MRILVFFDLPVARKSDRKQYAKFRKYLLNDGYDMIQYSVYCRICNGNDGMQKYLERLNRNLPPKGSVRVLTITDKQYARMKLLVGLPTPTEKKLNSTQLSLF</sequence>
<organism evidence="10 11">
    <name type="scientific">Thermoflavimicrobium daqui</name>
    <dbReference type="NCBI Taxonomy" id="2137476"/>
    <lineage>
        <taxon>Bacteria</taxon>
        <taxon>Bacillati</taxon>
        <taxon>Bacillota</taxon>
        <taxon>Bacilli</taxon>
        <taxon>Bacillales</taxon>
        <taxon>Thermoactinomycetaceae</taxon>
        <taxon>Thermoflavimicrobium</taxon>
    </lineage>
</organism>
<dbReference type="Gene3D" id="3.30.70.240">
    <property type="match status" value="1"/>
</dbReference>
<evidence type="ECO:0000256" key="1">
    <source>
        <dbReference type="ARBA" id="ARBA00001946"/>
    </source>
</evidence>
<comment type="subunit">
    <text evidence="9">Homodimer, forms a heterotetramer with a Cas1 homodimer.</text>
</comment>
<evidence type="ECO:0000256" key="7">
    <source>
        <dbReference type="ARBA" id="ARBA00022842"/>
    </source>
</evidence>
<comment type="function">
    <text evidence="9">CRISPR (clustered regularly interspaced short palindromic repeat), is an adaptive immune system that provides protection against mobile genetic elements (viruses, transposable elements and conjugative plasmids). CRISPR clusters contain sequences complementary to antecedent mobile elements and target invading nucleic acids. CRISPR clusters are transcribed and processed into CRISPR RNA (crRNA). Functions as a ssRNA-specific endoribonuclease. Involved in the integration of spacer DNA into the CRISPR cassette.</text>
</comment>
<comment type="similarity">
    <text evidence="2 9">Belongs to the CRISPR-associated endoribonuclease Cas2 protein family.</text>
</comment>
<evidence type="ECO:0000256" key="5">
    <source>
        <dbReference type="ARBA" id="ARBA00022759"/>
    </source>
</evidence>